<organism evidence="2 3">
    <name type="scientific">Pseudohongiella spirulinae</name>
    <dbReference type="NCBI Taxonomy" id="1249552"/>
    <lineage>
        <taxon>Bacteria</taxon>
        <taxon>Pseudomonadati</taxon>
        <taxon>Pseudomonadota</taxon>
        <taxon>Gammaproteobacteria</taxon>
        <taxon>Pseudomonadales</taxon>
        <taxon>Pseudohongiellaceae</taxon>
        <taxon>Pseudohongiella</taxon>
    </lineage>
</organism>
<accession>A0A0S2KC06</accession>
<proteinExistence type="predicted"/>
<name>A0A0S2KC06_9GAMM</name>
<protein>
    <submittedName>
        <fullName evidence="2">Polyketide cyclase/dehydrase</fullName>
    </submittedName>
</protein>
<dbReference type="RefSeq" id="WP_058021010.1">
    <property type="nucleotide sequence ID" value="NZ_CP013189.1"/>
</dbReference>
<keyword evidence="1" id="KW-0732">Signal</keyword>
<evidence type="ECO:0000313" key="3">
    <source>
        <dbReference type="Proteomes" id="UP000065641"/>
    </source>
</evidence>
<reference evidence="2 3" key="1">
    <citation type="submission" date="2015-11" db="EMBL/GenBank/DDBJ databases">
        <authorList>
            <person name="Zhang Y."/>
            <person name="Guo Z."/>
        </authorList>
    </citation>
    <scope>NUCLEOTIDE SEQUENCE [LARGE SCALE GENOMIC DNA]</scope>
    <source>
        <strain evidence="2 3">KCTC 32221</strain>
    </source>
</reference>
<gene>
    <name evidence="2" type="ORF">PS2015_798</name>
</gene>
<dbReference type="STRING" id="1249552.PS2015_798"/>
<dbReference type="EMBL" id="CP013189">
    <property type="protein sequence ID" value="ALO45474.1"/>
    <property type="molecule type" value="Genomic_DNA"/>
</dbReference>
<dbReference type="PATRIC" id="fig|1249552.3.peg.803"/>
<evidence type="ECO:0000256" key="1">
    <source>
        <dbReference type="SAM" id="SignalP"/>
    </source>
</evidence>
<keyword evidence="3" id="KW-1185">Reference proteome</keyword>
<dbReference type="InterPro" id="IPR023393">
    <property type="entry name" value="START-like_dom_sf"/>
</dbReference>
<dbReference type="Proteomes" id="UP000065641">
    <property type="component" value="Chromosome"/>
</dbReference>
<dbReference type="Gene3D" id="3.30.530.20">
    <property type="match status" value="1"/>
</dbReference>
<dbReference type="AlphaFoldDB" id="A0A0S2KC06"/>
<dbReference type="SUPFAM" id="SSF55961">
    <property type="entry name" value="Bet v1-like"/>
    <property type="match status" value="1"/>
</dbReference>
<dbReference type="OrthoDB" id="6329454at2"/>
<sequence precursor="true">MRKLIRSCCISLTLCVPFTNSWVRAEVLYTADAGFAVENKVQIQQSVDVVWQALVNDVDAWWPKDHSWWAGTFSIDPHAGGCFCERSGERSVQHMAISMVDPGKLLRMTGGLGPLQGLGLSGALDWQIVPDEADPQLTEVTLTYRVNGYTPGGFGQLAPVVDQVQGLQLGGLKSYLD</sequence>
<feature type="signal peptide" evidence="1">
    <location>
        <begin position="1"/>
        <end position="25"/>
    </location>
</feature>
<evidence type="ECO:0000313" key="2">
    <source>
        <dbReference type="EMBL" id="ALO45474.1"/>
    </source>
</evidence>
<feature type="chain" id="PRO_5006601453" evidence="1">
    <location>
        <begin position="26"/>
        <end position="177"/>
    </location>
</feature>
<dbReference type="KEGG" id="pspi:PS2015_798"/>